<dbReference type="Gene3D" id="3.30.1150.10">
    <property type="match status" value="1"/>
</dbReference>
<protein>
    <recommendedName>
        <fullName evidence="3">Cell envelope integrity protein TolA</fullName>
    </recommendedName>
</protein>
<name>A0ABX4ZVN5_9ENTR</name>
<sequence>MSSGKIDSKMKTVINYLLIAGVVLLTGCTKTVASTEDKAVDDLFNNVAPANDATPGAYAAKIQHAVSTALPEMQRYRGQSCSVHLRLSPDAKLLTAAIEKGDQPLCEEVLNAIKKITFPPFPNQDVEKVFTSFMMDFKP</sequence>
<comment type="caution">
    <text evidence="1">The sequence shown here is derived from an EMBL/GenBank/DDBJ whole genome shotgun (WGS) entry which is preliminary data.</text>
</comment>
<dbReference type="EMBL" id="PQVW01000024">
    <property type="protein sequence ID" value="POZ19724.1"/>
    <property type="molecule type" value="Genomic_DNA"/>
</dbReference>
<evidence type="ECO:0008006" key="3">
    <source>
        <dbReference type="Google" id="ProtNLM"/>
    </source>
</evidence>
<dbReference type="Proteomes" id="UP000237025">
    <property type="component" value="Unassembled WGS sequence"/>
</dbReference>
<dbReference type="Pfam" id="PF06519">
    <property type="entry name" value="TolA"/>
    <property type="match status" value="1"/>
</dbReference>
<dbReference type="InterPro" id="IPR014161">
    <property type="entry name" value="Tol-Pal_TolA"/>
</dbReference>
<dbReference type="PROSITE" id="PS51257">
    <property type="entry name" value="PROKAR_LIPOPROTEIN"/>
    <property type="match status" value="1"/>
</dbReference>
<dbReference type="SUPFAM" id="SSF74653">
    <property type="entry name" value="TolA/TonB C-terminal domain"/>
    <property type="match status" value="1"/>
</dbReference>
<dbReference type="RefSeq" id="WP_103949591.1">
    <property type="nucleotide sequence ID" value="NZ_PQVT01000023.1"/>
</dbReference>
<evidence type="ECO:0000313" key="2">
    <source>
        <dbReference type="Proteomes" id="UP000237025"/>
    </source>
</evidence>
<organism evidence="1 2">
    <name type="scientific">Lelliottia aquatilis</name>
    <dbReference type="NCBI Taxonomy" id="2080838"/>
    <lineage>
        <taxon>Bacteria</taxon>
        <taxon>Pseudomonadati</taxon>
        <taxon>Pseudomonadota</taxon>
        <taxon>Gammaproteobacteria</taxon>
        <taxon>Enterobacterales</taxon>
        <taxon>Enterobacteriaceae</taxon>
        <taxon>Lelliottia</taxon>
    </lineage>
</organism>
<keyword evidence="2" id="KW-1185">Reference proteome</keyword>
<accession>A0ABX4ZVN5</accession>
<evidence type="ECO:0000313" key="1">
    <source>
        <dbReference type="EMBL" id="POZ19724.1"/>
    </source>
</evidence>
<reference evidence="1 2" key="1">
    <citation type="submission" date="2018-02" db="EMBL/GenBank/DDBJ databases">
        <title>Lelliotia aquatilis sp. nov., isolated from drinking water.</title>
        <authorList>
            <person name="Kaempfer P."/>
            <person name="Glaeser S."/>
            <person name="Exner M."/>
            <person name="Doijad S."/>
            <person name="Chakraborty T."/>
        </authorList>
    </citation>
    <scope>NUCLEOTIDE SEQUENCE [LARGE SCALE GENOMIC DNA]</scope>
    <source>
        <strain evidence="1 2">6331-17</strain>
    </source>
</reference>
<proteinExistence type="predicted"/>
<gene>
    <name evidence="1" type="ORF">C3712_21500</name>
</gene>